<dbReference type="OrthoDB" id="2373143at2759"/>
<evidence type="ECO:0000313" key="2">
    <source>
        <dbReference type="Proteomes" id="UP000789396"/>
    </source>
</evidence>
<dbReference type="InterPro" id="IPR013784">
    <property type="entry name" value="Carb-bd-like_fold"/>
</dbReference>
<dbReference type="AlphaFoldDB" id="A0A9N9N4Y8"/>
<dbReference type="SUPFAM" id="SSF49452">
    <property type="entry name" value="Starch-binding domain-like"/>
    <property type="match status" value="1"/>
</dbReference>
<accession>A0A9N9N4Y8</accession>
<feature type="non-terminal residue" evidence="1">
    <location>
        <position position="1223"/>
    </location>
</feature>
<reference evidence="1" key="1">
    <citation type="submission" date="2021-06" db="EMBL/GenBank/DDBJ databases">
        <authorList>
            <person name="Kallberg Y."/>
            <person name="Tangrot J."/>
            <person name="Rosling A."/>
        </authorList>
    </citation>
    <scope>NUCLEOTIDE SEQUENCE</scope>
    <source>
        <strain evidence="1">IN212</strain>
    </source>
</reference>
<organism evidence="1 2">
    <name type="scientific">Racocetra fulgida</name>
    <dbReference type="NCBI Taxonomy" id="60492"/>
    <lineage>
        <taxon>Eukaryota</taxon>
        <taxon>Fungi</taxon>
        <taxon>Fungi incertae sedis</taxon>
        <taxon>Mucoromycota</taxon>
        <taxon>Glomeromycotina</taxon>
        <taxon>Glomeromycetes</taxon>
        <taxon>Diversisporales</taxon>
        <taxon>Gigasporaceae</taxon>
        <taxon>Racocetra</taxon>
    </lineage>
</organism>
<comment type="caution">
    <text evidence="1">The sequence shown here is derived from an EMBL/GenBank/DDBJ whole genome shotgun (WGS) entry which is preliminary data.</text>
</comment>
<dbReference type="GO" id="GO:0030246">
    <property type="term" value="F:carbohydrate binding"/>
    <property type="evidence" value="ECO:0007669"/>
    <property type="project" value="InterPro"/>
</dbReference>
<dbReference type="Proteomes" id="UP000789396">
    <property type="component" value="Unassembled WGS sequence"/>
</dbReference>
<keyword evidence="2" id="KW-1185">Reference proteome</keyword>
<name>A0A9N9N4Y8_9GLOM</name>
<dbReference type="EMBL" id="CAJVPZ010020527">
    <property type="protein sequence ID" value="CAG8700953.1"/>
    <property type="molecule type" value="Genomic_DNA"/>
</dbReference>
<protein>
    <submittedName>
        <fullName evidence="1">9166_t:CDS:1</fullName>
    </submittedName>
</protein>
<evidence type="ECO:0000313" key="1">
    <source>
        <dbReference type="EMBL" id="CAG8700953.1"/>
    </source>
</evidence>
<gene>
    <name evidence="1" type="ORF">RFULGI_LOCUS10406</name>
</gene>
<sequence length="1223" mass="143692">MSNRKDINITTVFHVHLPFDTNSYNPTVLGNCETLGYWKKPKVFLRQIPNSTLWVSDPVHISATPYVEYKYCLVSPWIHSLNFEGGYDRRLIHRGNIYEVWSDSEDFQKNKASSEDYAFVDYIYKTINSSDNLKNGIIDYQHILSTHREEFKKIVGFITQNLSTSKTKEQVLFSHVLLGHYMDQQRGWSHKPSLPNEFPSSFVIKEFNSIDDYSNLPSNAERMVVKAFSALIQHNSKHGFLDWITIFAPASKFDTSYSFIDSIEIYDYKRRPGQFIKLLKEIKPIINYLEDSNLNALNKTMNKVIKMSYSVECLVHLQENFEDLENKTFLHEIRKKLLGLVNDKQLYWNDENIFSLHRLLKEPNLGWQNREYASVLKAIAESNHIIVLESFPEIYKFILGLNLGTSFNQTIKKGLEQESIKWFTNICRQRSSAYDIFRYLSSMYSTSTHGQEILNKLLSHNIVMSLPDDSIFSITSRITDFHEDIITHFTTLVKNKVRPLVQVPDERLLKMIMQICNSTTSLNIRNYICEEILCDILGHLQQVKDVRFSEIESFQLLSFQFAKFWMTIFKAKGCKQKLFSHPYFKETRETVIHLAMNIRDRTITIRFLQKIFKYFINDNRGLKDYLNCAIENYPGEYDIITDEIIEEYYNQCCKYNSTLERLQKFYEKFCSPQLVLDVKQYFDDLVKRLNDATLKESYVKDHWSMHAMTIEIMENYYYLVDSRTFYNVFRNALKAELIVEQAMNELFKVAVEDYKTMCIEYDQWEKIKCTVANEFWKNINVEHVDKEINFMTPYFNRFNNAYKIQELIKSLKFLVIISSTLERLHQLLAVIKALKLDIISCDQDFWVEELIHTLEDKELLLCQLEKTFDQFDKNEKMSSLTNDVWSVIEEICSAIGFVIFLKSLVGHNLKNLINGVDDHSDERLIQENTVQTFIQVKQILEPLFEEKKGDNKSKHSMVQGFLQILCGIVKKNPSLASKLRLCNANAQALKNICKNIYNRGEMTKEKIFYSVTKGVYLFKKMNDDENRYTATLSYSSEISPDSIANYTFENLQDLRGRALLIAKAPTNTKAFINEETSDAENIKANEITLEHMNKFVIRVDLAQEIIDAASSLKELGHFKYRDFQASTHTTQEMENLLKILLDDLQNWETIVNEAQQNHYYLTFFLAQHILNFYDYFSYNENITTTQLNIKEKCSMLLRYVNDKAELPDINSDILEIMENYYYL</sequence>
<proteinExistence type="predicted"/>